<dbReference type="InterPro" id="IPR005111">
    <property type="entry name" value="MoeA_C_domain_IV"/>
</dbReference>
<evidence type="ECO:0000259" key="7">
    <source>
        <dbReference type="SMART" id="SM00852"/>
    </source>
</evidence>
<keyword evidence="9" id="KW-1185">Reference proteome</keyword>
<organism evidence="8 9">
    <name type="scientific">Reinekea marina</name>
    <dbReference type="NCBI Taxonomy" id="1310421"/>
    <lineage>
        <taxon>Bacteria</taxon>
        <taxon>Pseudomonadati</taxon>
        <taxon>Pseudomonadota</taxon>
        <taxon>Gammaproteobacteria</taxon>
        <taxon>Oceanospirillales</taxon>
        <taxon>Saccharospirillaceae</taxon>
        <taxon>Reinekea</taxon>
    </lineage>
</organism>
<feature type="domain" description="MoaB/Mog" evidence="7">
    <location>
        <begin position="184"/>
        <end position="321"/>
    </location>
</feature>
<dbReference type="Gene3D" id="2.170.190.11">
    <property type="entry name" value="Molybdopterin biosynthesis moea protein, domain 3"/>
    <property type="match status" value="1"/>
</dbReference>
<comment type="function">
    <text evidence="1 6">Catalyzes the insertion of molybdate into adenylated molybdopterin with the concomitant release of AMP.</text>
</comment>
<dbReference type="SUPFAM" id="SSF53218">
    <property type="entry name" value="Molybdenum cofactor biosynthesis proteins"/>
    <property type="match status" value="1"/>
</dbReference>
<dbReference type="InterPro" id="IPR036425">
    <property type="entry name" value="MoaB/Mog-like_dom_sf"/>
</dbReference>
<keyword evidence="4 6" id="KW-0501">Molybdenum cofactor biosynthesis</keyword>
<dbReference type="Pfam" id="PF03453">
    <property type="entry name" value="MoeA_N"/>
    <property type="match status" value="1"/>
</dbReference>
<reference evidence="9" key="1">
    <citation type="journal article" date="2019" name="Int. J. Syst. Evol. Microbiol.">
        <title>The Global Catalogue of Microorganisms (GCM) 10K type strain sequencing project: providing services to taxonomists for standard genome sequencing and annotation.</title>
        <authorList>
            <consortium name="The Broad Institute Genomics Platform"/>
            <consortium name="The Broad Institute Genome Sequencing Center for Infectious Disease"/>
            <person name="Wu L."/>
            <person name="Ma J."/>
        </authorList>
    </citation>
    <scope>NUCLEOTIDE SEQUENCE [LARGE SCALE GENOMIC DNA]</scope>
    <source>
        <strain evidence="9">CECT 8288</strain>
    </source>
</reference>
<evidence type="ECO:0000313" key="8">
    <source>
        <dbReference type="EMBL" id="MFC3702438.1"/>
    </source>
</evidence>
<dbReference type="InterPro" id="IPR008284">
    <property type="entry name" value="MoCF_biosynth_CS"/>
</dbReference>
<evidence type="ECO:0000256" key="2">
    <source>
        <dbReference type="ARBA" id="ARBA00005046"/>
    </source>
</evidence>
<accession>A0ABV7WV98</accession>
<keyword evidence="6" id="KW-0479">Metal-binding</keyword>
<dbReference type="Gene3D" id="3.90.105.10">
    <property type="entry name" value="Molybdopterin biosynthesis moea protein, domain 2"/>
    <property type="match status" value="1"/>
</dbReference>
<dbReference type="CDD" id="cd00887">
    <property type="entry name" value="MoeA"/>
    <property type="match status" value="1"/>
</dbReference>
<comment type="catalytic activity">
    <reaction evidence="5">
        <text>adenylyl-molybdopterin + molybdate = Mo-molybdopterin + AMP + H(+)</text>
        <dbReference type="Rhea" id="RHEA:35047"/>
        <dbReference type="ChEBI" id="CHEBI:15378"/>
        <dbReference type="ChEBI" id="CHEBI:36264"/>
        <dbReference type="ChEBI" id="CHEBI:62727"/>
        <dbReference type="ChEBI" id="CHEBI:71302"/>
        <dbReference type="ChEBI" id="CHEBI:456215"/>
        <dbReference type="EC" id="2.10.1.1"/>
    </reaction>
</comment>
<comment type="pathway">
    <text evidence="2 6">Cofactor biosynthesis; molybdopterin biosynthesis.</text>
</comment>
<dbReference type="Proteomes" id="UP001595710">
    <property type="component" value="Unassembled WGS sequence"/>
</dbReference>
<evidence type="ECO:0000256" key="5">
    <source>
        <dbReference type="ARBA" id="ARBA00047317"/>
    </source>
</evidence>
<dbReference type="EC" id="2.10.1.1" evidence="6"/>
<dbReference type="PANTHER" id="PTHR10192">
    <property type="entry name" value="MOLYBDOPTERIN BIOSYNTHESIS PROTEIN"/>
    <property type="match status" value="1"/>
</dbReference>
<dbReference type="NCBIfam" id="NF045515">
    <property type="entry name" value="Glp_gephyrin"/>
    <property type="match status" value="1"/>
</dbReference>
<dbReference type="SUPFAM" id="SSF63882">
    <property type="entry name" value="MoeA N-terminal region -like"/>
    <property type="match status" value="1"/>
</dbReference>
<keyword evidence="6" id="KW-0460">Magnesium</keyword>
<dbReference type="NCBIfam" id="TIGR00177">
    <property type="entry name" value="molyb_syn"/>
    <property type="match status" value="1"/>
</dbReference>
<sequence>MGCCDQPGLMPLDEGLSLLLELVSANQHTEFVDLQSSLHRVCATEVRSHCNAPSFDNSAMDGYAVSSQHFRLNQPMEVQGKSFAGLPFKSEFEPTKAIRIMTGAAVPQGADAVIMQENATVNHDGSVQFSQAPSAGQNIRCIGEDIEHDQIIVAPLTHLKPPHIALMASAGVDRVSVFTKTKVGIISTGSELKNPGQPLKFGEIYNSNGPSIKAMLSHLDVDIIDYGMIEDDLEQIKQAFAIADAECDFVITSGGVSVGEADYIKDVLEQMGRVDFWKLAIKPGKPFAFGQLPNSYFIGLPGNPVSAAVTFHILGAQAIRQHQNIGYKPMKVLPAIAANSFKKAPGRMDFQRGIWSVGEEGVEVKTATVAQGSHILSSMADANCYIALEQDRGSVNAGEVVNLWLFDEVMS</sequence>
<dbReference type="Gene3D" id="3.40.980.10">
    <property type="entry name" value="MoaB/Mog-like domain"/>
    <property type="match status" value="1"/>
</dbReference>
<evidence type="ECO:0000256" key="4">
    <source>
        <dbReference type="ARBA" id="ARBA00023150"/>
    </source>
</evidence>
<protein>
    <recommendedName>
        <fullName evidence="6">Molybdopterin molybdenumtransferase</fullName>
        <ecNumber evidence="6">2.10.1.1</ecNumber>
    </recommendedName>
</protein>
<comment type="caution">
    <text evidence="8">The sequence shown here is derived from an EMBL/GenBank/DDBJ whole genome shotgun (WGS) entry which is preliminary data.</text>
</comment>
<dbReference type="InterPro" id="IPR001453">
    <property type="entry name" value="MoaB/Mog_dom"/>
</dbReference>
<keyword evidence="6" id="KW-0808">Transferase</keyword>
<evidence type="ECO:0000256" key="6">
    <source>
        <dbReference type="RuleBase" id="RU365090"/>
    </source>
</evidence>
<dbReference type="InterPro" id="IPR005110">
    <property type="entry name" value="MoeA_linker/N"/>
</dbReference>
<dbReference type="EMBL" id="JBHRYN010000012">
    <property type="protein sequence ID" value="MFC3702438.1"/>
    <property type="molecule type" value="Genomic_DNA"/>
</dbReference>
<evidence type="ECO:0000256" key="1">
    <source>
        <dbReference type="ARBA" id="ARBA00002901"/>
    </source>
</evidence>
<proteinExistence type="inferred from homology"/>
<comment type="similarity">
    <text evidence="3 6">Belongs to the MoeA family.</text>
</comment>
<evidence type="ECO:0000313" key="9">
    <source>
        <dbReference type="Proteomes" id="UP001595710"/>
    </source>
</evidence>
<gene>
    <name evidence="8" type="primary">glp</name>
    <name evidence="8" type="ORF">ACFOND_12380</name>
</gene>
<dbReference type="SUPFAM" id="SSF63867">
    <property type="entry name" value="MoeA C-terminal domain-like"/>
    <property type="match status" value="1"/>
</dbReference>
<keyword evidence="6" id="KW-0500">Molybdenum</keyword>
<dbReference type="Pfam" id="PF03454">
    <property type="entry name" value="MoeA_C"/>
    <property type="match status" value="1"/>
</dbReference>
<dbReference type="InterPro" id="IPR036688">
    <property type="entry name" value="MoeA_C_domain_IV_sf"/>
</dbReference>
<dbReference type="Gene3D" id="2.40.340.10">
    <property type="entry name" value="MoeA, C-terminal, domain IV"/>
    <property type="match status" value="1"/>
</dbReference>
<dbReference type="PROSITE" id="PS01079">
    <property type="entry name" value="MOCF_BIOSYNTHESIS_2"/>
    <property type="match status" value="1"/>
</dbReference>
<dbReference type="Pfam" id="PF00994">
    <property type="entry name" value="MoCF_biosynth"/>
    <property type="match status" value="1"/>
</dbReference>
<name>A0ABV7WV98_9GAMM</name>
<dbReference type="PANTHER" id="PTHR10192:SF5">
    <property type="entry name" value="GEPHYRIN"/>
    <property type="match status" value="1"/>
</dbReference>
<dbReference type="InterPro" id="IPR038987">
    <property type="entry name" value="MoeA-like"/>
</dbReference>
<dbReference type="InterPro" id="IPR036135">
    <property type="entry name" value="MoeA_linker/N_sf"/>
</dbReference>
<comment type="cofactor">
    <cofactor evidence="6">
        <name>Mg(2+)</name>
        <dbReference type="ChEBI" id="CHEBI:18420"/>
    </cofactor>
</comment>
<dbReference type="SMART" id="SM00852">
    <property type="entry name" value="MoCF_biosynth"/>
    <property type="match status" value="1"/>
</dbReference>
<dbReference type="RefSeq" id="WP_290281223.1">
    <property type="nucleotide sequence ID" value="NZ_JAUFQI010000001.1"/>
</dbReference>
<evidence type="ECO:0000256" key="3">
    <source>
        <dbReference type="ARBA" id="ARBA00010763"/>
    </source>
</evidence>